<gene>
    <name evidence="2" type="ORF">WMW71_06475</name>
</gene>
<evidence type="ECO:0000259" key="1">
    <source>
        <dbReference type="SMART" id="SM00471"/>
    </source>
</evidence>
<protein>
    <submittedName>
        <fullName evidence="2">HD domain-containing protein</fullName>
    </submittedName>
</protein>
<dbReference type="InterPro" id="IPR006674">
    <property type="entry name" value="HD_domain"/>
</dbReference>
<dbReference type="Pfam" id="PF01966">
    <property type="entry name" value="HD"/>
    <property type="match status" value="1"/>
</dbReference>
<proteinExistence type="predicted"/>
<name>A0ABU9E008_9FLAO</name>
<dbReference type="Gene3D" id="1.10.3210.10">
    <property type="entry name" value="Hypothetical protein af1432"/>
    <property type="match status" value="1"/>
</dbReference>
<dbReference type="SMART" id="SM00471">
    <property type="entry name" value="HDc"/>
    <property type="match status" value="1"/>
</dbReference>
<dbReference type="Proteomes" id="UP001491349">
    <property type="component" value="Unassembled WGS sequence"/>
</dbReference>
<dbReference type="EMBL" id="JBBPCB010000003">
    <property type="protein sequence ID" value="MEK8179983.1"/>
    <property type="molecule type" value="Genomic_DNA"/>
</dbReference>
<evidence type="ECO:0000313" key="3">
    <source>
        <dbReference type="Proteomes" id="UP001491349"/>
    </source>
</evidence>
<comment type="caution">
    <text evidence="2">The sequence shown here is derived from an EMBL/GenBank/DDBJ whole genome shotgun (WGS) entry which is preliminary data.</text>
</comment>
<dbReference type="CDD" id="cd00077">
    <property type="entry name" value="HDc"/>
    <property type="match status" value="1"/>
</dbReference>
<reference evidence="2 3" key="1">
    <citation type="submission" date="2024-04" db="EMBL/GenBank/DDBJ databases">
        <title>draft genome sequnece of Flavobacterium buctense JCM 30750.</title>
        <authorList>
            <person name="Kim D.-U."/>
        </authorList>
    </citation>
    <scope>NUCLEOTIDE SEQUENCE [LARGE SCALE GENOMIC DNA]</scope>
    <source>
        <strain evidence="2 3">JCM 30750</strain>
    </source>
</reference>
<keyword evidence="3" id="KW-1185">Reference proteome</keyword>
<evidence type="ECO:0000313" key="2">
    <source>
        <dbReference type="EMBL" id="MEK8179983.1"/>
    </source>
</evidence>
<sequence>MKNWDALYTNVMGCLKEKLSPKLTYHHWKHTEHVVEMAEFIGHKEHCTEDEIILIKTAALFHDAGFVNPITDNHEDESIRYAQKRLPEYGYTKSDIEQIVGMINATKIPQNPQNKLERILADADLEYLGTDNFIYIGNKLYQELKHENPSLSTEEWNEIQIKFLESHVFHTHYCLHHRAEKKAQNLQALLHRK</sequence>
<dbReference type="RefSeq" id="WP_187660455.1">
    <property type="nucleotide sequence ID" value="NZ_JACTAB010000004.1"/>
</dbReference>
<accession>A0ABU9E008</accession>
<dbReference type="InterPro" id="IPR003607">
    <property type="entry name" value="HD/PDEase_dom"/>
</dbReference>
<feature type="domain" description="HD/PDEase" evidence="1">
    <location>
        <begin position="23"/>
        <end position="137"/>
    </location>
</feature>
<organism evidence="2 3">
    <name type="scientific">Flavobacterium buctense</name>
    <dbReference type="NCBI Taxonomy" id="1648146"/>
    <lineage>
        <taxon>Bacteria</taxon>
        <taxon>Pseudomonadati</taxon>
        <taxon>Bacteroidota</taxon>
        <taxon>Flavobacteriia</taxon>
        <taxon>Flavobacteriales</taxon>
        <taxon>Flavobacteriaceae</taxon>
        <taxon>Flavobacterium</taxon>
    </lineage>
</organism>
<dbReference type="SUPFAM" id="SSF109604">
    <property type="entry name" value="HD-domain/PDEase-like"/>
    <property type="match status" value="1"/>
</dbReference>